<comment type="caution">
    <text evidence="3">The sequence shown here is derived from an EMBL/GenBank/DDBJ whole genome shotgun (WGS) entry which is preliminary data.</text>
</comment>
<feature type="region of interest" description="Disordered" evidence="1">
    <location>
        <begin position="206"/>
        <end position="237"/>
    </location>
</feature>
<keyword evidence="2" id="KW-0812">Transmembrane</keyword>
<gene>
    <name evidence="3" type="ORF">SBRCBS47491_008518</name>
</gene>
<feature type="transmembrane region" description="Helical" evidence="2">
    <location>
        <begin position="51"/>
        <end position="79"/>
    </location>
</feature>
<evidence type="ECO:0000313" key="3">
    <source>
        <dbReference type="EMBL" id="CAK7233171.1"/>
    </source>
</evidence>
<dbReference type="Proteomes" id="UP001642406">
    <property type="component" value="Unassembled WGS sequence"/>
</dbReference>
<evidence type="ECO:0000256" key="1">
    <source>
        <dbReference type="SAM" id="MobiDB-lite"/>
    </source>
</evidence>
<organism evidence="3 4">
    <name type="scientific">Sporothrix bragantina</name>
    <dbReference type="NCBI Taxonomy" id="671064"/>
    <lineage>
        <taxon>Eukaryota</taxon>
        <taxon>Fungi</taxon>
        <taxon>Dikarya</taxon>
        <taxon>Ascomycota</taxon>
        <taxon>Pezizomycotina</taxon>
        <taxon>Sordariomycetes</taxon>
        <taxon>Sordariomycetidae</taxon>
        <taxon>Ophiostomatales</taxon>
        <taxon>Ophiostomataceae</taxon>
        <taxon>Sporothrix</taxon>
    </lineage>
</organism>
<evidence type="ECO:0000313" key="4">
    <source>
        <dbReference type="Proteomes" id="UP001642406"/>
    </source>
</evidence>
<keyword evidence="4" id="KW-1185">Reference proteome</keyword>
<sequence length="237" mass="23966">MAPLPTSTLHNMTIGHHHCDRAIGIANTTLAASTVTSSSSSTPSGTPSYMIITYVVYAIVGLLTLSAVSIIGHSAYLYIAKRVRARKVAAAASRTPSRATSALAASALASAAMPASLPACVPASGATAAMPVSFPAERALAKSAAIRAPASGATVALARSTLATASLPLQANGFVSISLQDTPTGSFLGSRESLCSSTAATVGVPTDVEQSPLSFSSSSAADRLRRQQKLAEQARQP</sequence>
<accession>A0ABP0CMQ4</accession>
<protein>
    <submittedName>
        <fullName evidence="3">Uncharacterized protein</fullName>
    </submittedName>
</protein>
<keyword evidence="2" id="KW-1133">Transmembrane helix</keyword>
<name>A0ABP0CMQ4_9PEZI</name>
<proteinExistence type="predicted"/>
<keyword evidence="2" id="KW-0472">Membrane</keyword>
<evidence type="ECO:0000256" key="2">
    <source>
        <dbReference type="SAM" id="Phobius"/>
    </source>
</evidence>
<reference evidence="3 4" key="1">
    <citation type="submission" date="2024-01" db="EMBL/GenBank/DDBJ databases">
        <authorList>
            <person name="Allen C."/>
            <person name="Tagirdzhanova G."/>
        </authorList>
    </citation>
    <scope>NUCLEOTIDE SEQUENCE [LARGE SCALE GENOMIC DNA]</scope>
</reference>
<dbReference type="EMBL" id="CAWUHC010000112">
    <property type="protein sequence ID" value="CAK7233171.1"/>
    <property type="molecule type" value="Genomic_DNA"/>
</dbReference>